<dbReference type="Pfam" id="PF00106">
    <property type="entry name" value="adh_short"/>
    <property type="match status" value="1"/>
</dbReference>
<feature type="transmembrane region" description="Helical" evidence="3">
    <location>
        <begin position="313"/>
        <end position="337"/>
    </location>
</feature>
<reference evidence="4 5" key="1">
    <citation type="journal article" date="2013" name="PLoS Genet.">
        <title>The genome and development-dependent transcriptomes of Pyronema confluens: a window into fungal evolution.</title>
        <authorList>
            <person name="Traeger S."/>
            <person name="Altegoer F."/>
            <person name="Freitag M."/>
            <person name="Gabaldon T."/>
            <person name="Kempken F."/>
            <person name="Kumar A."/>
            <person name="Marcet-Houben M."/>
            <person name="Poggeler S."/>
            <person name="Stajich J.E."/>
            <person name="Nowrousian M."/>
        </authorList>
    </citation>
    <scope>NUCLEOTIDE SEQUENCE [LARGE SCALE GENOMIC DNA]</scope>
    <source>
        <strain evidence="5">CBS 100304</strain>
        <tissue evidence="4">Vegetative mycelium</tissue>
    </source>
</reference>
<dbReference type="InterPro" id="IPR002347">
    <property type="entry name" value="SDR_fam"/>
</dbReference>
<dbReference type="PANTHER" id="PTHR44229:SF4">
    <property type="entry name" value="15-HYDROXYPROSTAGLANDIN DEHYDROGENASE [NAD(+)]"/>
    <property type="match status" value="1"/>
</dbReference>
<dbReference type="eggNOG" id="KOG4169">
    <property type="taxonomic scope" value="Eukaryota"/>
</dbReference>
<feature type="transmembrane region" description="Helical" evidence="3">
    <location>
        <begin position="166"/>
        <end position="187"/>
    </location>
</feature>
<keyword evidence="3" id="KW-1133">Transmembrane helix</keyword>
<keyword evidence="2" id="KW-0560">Oxidoreductase</keyword>
<dbReference type="STRING" id="1076935.U4L8L3"/>
<comment type="similarity">
    <text evidence="1">Belongs to the short-chain dehydrogenases/reductases (SDR) family.</text>
</comment>
<protein>
    <submittedName>
        <fullName evidence="4">Similar to 15-hydroxyprostaglandin dehydrogenase [NAD(+)] acc. no. P15428</fullName>
    </submittedName>
</protein>
<dbReference type="EMBL" id="HF936113">
    <property type="protein sequence ID" value="CCX15018.1"/>
    <property type="molecule type" value="Genomic_DNA"/>
</dbReference>
<dbReference type="SUPFAM" id="SSF51735">
    <property type="entry name" value="NAD(P)-binding Rossmann-fold domains"/>
    <property type="match status" value="1"/>
</dbReference>
<dbReference type="Proteomes" id="UP000018144">
    <property type="component" value="Unassembled WGS sequence"/>
</dbReference>
<dbReference type="GO" id="GO:0005737">
    <property type="term" value="C:cytoplasm"/>
    <property type="evidence" value="ECO:0007669"/>
    <property type="project" value="TreeGrafter"/>
</dbReference>
<evidence type="ECO:0000256" key="2">
    <source>
        <dbReference type="ARBA" id="ARBA00023002"/>
    </source>
</evidence>
<accession>U4L8L3</accession>
<keyword evidence="3" id="KW-0472">Membrane</keyword>
<proteinExistence type="inferred from homology"/>
<name>U4L8L3_PYROM</name>
<dbReference type="GO" id="GO:0016616">
    <property type="term" value="F:oxidoreductase activity, acting on the CH-OH group of donors, NAD or NADP as acceptor"/>
    <property type="evidence" value="ECO:0007669"/>
    <property type="project" value="TreeGrafter"/>
</dbReference>
<dbReference type="OrthoDB" id="498125at2759"/>
<evidence type="ECO:0000313" key="4">
    <source>
        <dbReference type="EMBL" id="CCX15018.1"/>
    </source>
</evidence>
<dbReference type="PRINTS" id="PR00081">
    <property type="entry name" value="GDHRDH"/>
</dbReference>
<evidence type="ECO:0000313" key="5">
    <source>
        <dbReference type="Proteomes" id="UP000018144"/>
    </source>
</evidence>
<dbReference type="PANTHER" id="PTHR44229">
    <property type="entry name" value="15-HYDROXYPROSTAGLANDIN DEHYDROGENASE [NAD(+)]"/>
    <property type="match status" value="1"/>
</dbReference>
<dbReference type="Gene3D" id="3.40.50.720">
    <property type="entry name" value="NAD(P)-binding Rossmann-like Domain"/>
    <property type="match status" value="1"/>
</dbReference>
<keyword evidence="5" id="KW-1185">Reference proteome</keyword>
<sequence>MHAKHTTPTNLTIPAQIGNVKGNTIVITGGANGLGEAMVDYFARKGANVIIGDVNTSRGENLVQKIREETKNPHHHFIHCDVTSWTSQQQFFNTAIRLSPSHTLHTVIANAGVGCVGDFTEPTPLDEDVPAPDLTTLDVNLTGVIFTTKLALHHFRRNREGEDKHLLFVGSMASFCSSPGILALYTASKHAILGWWRSQYLHPGNESRGVRFNLICPYFVETAILPTTARVLLSGIPLATTEDVVEAAARLVGNTHATGRCLSVMPEKAGGIVEVDAKDMHTVEPFANRMMGVLNSQGTAEAVVKWVVGLGRVFGVVVVLGLLIMFLVMFLLMALGLRSLM</sequence>
<dbReference type="OMA" id="WATHGAF"/>
<keyword evidence="3" id="KW-0812">Transmembrane</keyword>
<evidence type="ECO:0000256" key="1">
    <source>
        <dbReference type="ARBA" id="ARBA00006484"/>
    </source>
</evidence>
<dbReference type="InterPro" id="IPR036291">
    <property type="entry name" value="NAD(P)-bd_dom_sf"/>
</dbReference>
<gene>
    <name evidence="4" type="ORF">PCON_01244</name>
</gene>
<organism evidence="4 5">
    <name type="scientific">Pyronema omphalodes (strain CBS 100304)</name>
    <name type="common">Pyronema confluens</name>
    <dbReference type="NCBI Taxonomy" id="1076935"/>
    <lineage>
        <taxon>Eukaryota</taxon>
        <taxon>Fungi</taxon>
        <taxon>Dikarya</taxon>
        <taxon>Ascomycota</taxon>
        <taxon>Pezizomycotina</taxon>
        <taxon>Pezizomycetes</taxon>
        <taxon>Pezizales</taxon>
        <taxon>Pyronemataceae</taxon>
        <taxon>Pyronema</taxon>
    </lineage>
</organism>
<evidence type="ECO:0000256" key="3">
    <source>
        <dbReference type="SAM" id="Phobius"/>
    </source>
</evidence>
<dbReference type="AlphaFoldDB" id="U4L8L3"/>